<dbReference type="Proteomes" id="UP001521184">
    <property type="component" value="Unassembled WGS sequence"/>
</dbReference>
<dbReference type="PROSITE" id="PS50234">
    <property type="entry name" value="VWFA"/>
    <property type="match status" value="1"/>
</dbReference>
<feature type="compositionally biased region" description="Basic and acidic residues" evidence="10">
    <location>
        <begin position="4125"/>
        <end position="4135"/>
    </location>
</feature>
<dbReference type="InterPro" id="IPR040848">
    <property type="entry name" value="AAA_lid_7"/>
</dbReference>
<evidence type="ECO:0000259" key="11">
    <source>
        <dbReference type="PROSITE" id="PS50234"/>
    </source>
</evidence>
<feature type="domain" description="VWFA" evidence="11">
    <location>
        <begin position="4776"/>
        <end position="4918"/>
    </location>
</feature>
<feature type="region of interest" description="Disordered" evidence="10">
    <location>
        <begin position="720"/>
        <end position="752"/>
    </location>
</feature>
<dbReference type="CDD" id="cd00009">
    <property type="entry name" value="AAA"/>
    <property type="match status" value="4"/>
</dbReference>
<keyword evidence="5 9" id="KW-0547">Nucleotide-binding</keyword>
<gene>
    <name evidence="12" type="primary">MDN1</name>
    <name evidence="12" type="ORF">SLS58_009722</name>
</gene>
<evidence type="ECO:0000256" key="6">
    <source>
        <dbReference type="ARBA" id="ARBA00022840"/>
    </source>
</evidence>
<organism evidence="12 13">
    <name type="scientific">Diplodia intermedia</name>
    <dbReference type="NCBI Taxonomy" id="856260"/>
    <lineage>
        <taxon>Eukaryota</taxon>
        <taxon>Fungi</taxon>
        <taxon>Dikarya</taxon>
        <taxon>Ascomycota</taxon>
        <taxon>Pezizomycotina</taxon>
        <taxon>Dothideomycetes</taxon>
        <taxon>Dothideomycetes incertae sedis</taxon>
        <taxon>Botryosphaeriales</taxon>
        <taxon>Botryosphaeriaceae</taxon>
        <taxon>Diplodia</taxon>
    </lineage>
</organism>
<dbReference type="InterPro" id="IPR027417">
    <property type="entry name" value="P-loop_NTPase"/>
</dbReference>
<feature type="compositionally biased region" description="Acidic residues" evidence="10">
    <location>
        <begin position="4469"/>
        <end position="4478"/>
    </location>
</feature>
<keyword evidence="6 9" id="KW-0067">ATP-binding</keyword>
<keyword evidence="13" id="KW-1185">Reference proteome</keyword>
<sequence>MECGWGISALQARPEGASEELRSLLRPSSNRDFLADLARQALNPRHTDYLFALFEPLFVEIRALWATSYPPADIIPAYARILQLAPYLSDIAEAILSHGAAEIASALQYDASKASDAAASDRMASLLLGLFRLLVCDNETFGRSIQPLSLQPLLAHPNRTVRYLAIRCLCLYLHAADAAQEEMISRYVGQEPVSGDWEGKAIDYRFLSLWEEKRYTEVKTNLVEAREAREAYLLSPQISRIITQRDLGPHTAEIHGVLLPRSDAPSAAEGVQLIPTGTTVRNLTSVAKSLNGDKPVMLTGLAGSGKTLILRHLARELNKLESMVTLHLNEQSDAKLLIGMYTTGSTPGTFTWRPGVLTTAVREGRWVLIEDLDRAPNDVISTLLPLIESGELLIPSRGEVVRAARGFKIIATLRTSLNLRGEQIVPGAGMIGTRFWERISIETPREEELGEIVQRAFSNIPEALVPQIMSVYGSLQALSKEKTFTASRSGMIRPVTSRDLFKWCSRINPRNLDDMFLEAVDCLAGSLEYGPARELIVANIARELHVDPQKRDHLLLQRTIAYKTDDAAQVTIGRATVKRSQRKRRVDQRPFAANDHTRRLLERIAVAVNHQEPLLLVGETGTGKTTAIQHLATELGRRMEVFNLSQQSESGDLLGGFKPVNLRSIMVPMKDRFDDLFLSTFSQEKNRLFLNQLNEHMSKGRWKAVCKFWQQALRMVDDAVKASRPDQAPQADEADQPKKKKRKVEKQPKLPASFSQSEWDAFANDLKLVESQIANKSSAFAFKFVEGNIVKAVRNGDWVLLDEINLAAPDTLEALADLLTGGSGGTPSILLTETGNVERIEAHPNFRVFAAMNPATDVGKKDLPMGIRSRFTELYVESPDRDFKSLQSVVETYLDQYLHRDRKISADVANLYLHIQALNAENRLVDGANQKPHFSLRTLTRTLIYSLDTAPLHSLRRALYEGFCMSFLTFLDKTSEDLVAEAVVKYLKPQLGSPLQKPAEKERDYVQIRRDDGRRNHDLKKKGISKAVDDANFEKWLDGAGKDPQWLRRGRFESSEEEHYIITNFVWRNLTNLIRAASTRRFPVLIQGPTSAGKTSMIEYLAKRSGNKFVRINNHEHTDLQEYLGTYVSGNDGKLQFQEGILVKALREGHWIVLDELNLAPTDVLEALNRLLDDNRELLIPETQDIVRPHEDFMLFATQNPAGLYGGRKTLSRAFRNRFLELHFDDIPVNELKYILERRTQLPRSWCEHIVNVYRELSILRQSSRLFESKSFATLRDLFRWAMRAPETSQELAEQGYMLLAERVRKAEERLAVKQIIEKVIKQTKIEEDVLYSAERSSEMRLYQSNVSSDGVVWTRAMRRLYALVANALRHNEPVLLVGETGCGKTTVCQMLADAFAKQLFIVNAHQNTETGDLIGAQRPIRNRAFLEQQLAKDLVELLKEAEVASETSTLAGADLLALYDKLVKEQPERLSSESRQNIHAQRIKLASLFEWADGSLVTAMKTGQYFLLDEISLADDSVLERLNSVLESSRSILLAEKGPTDSSVNASDGFQFLATMNPGGDYGKKELSPALRNRFTEIYVPALSDLDDITQIVKAKLMPSAADHASTIVHFSQWFNEKFNTSAASSISIRDTLAWVHFINRCGVTDPVFGVVHGAAMVFIDTLGANPAALLAISAANIDQERAACLEKLSELVNADAKAIYFAPAAIGTSDSMLSVGDFAVPRIGKAVSDPSFSMAAPTTKSNAMRVLRALQLPKPILLEGNPGVGKTTLVTAISKAVGVPLTRINLSEQTDLMDLFGSDVPVEGAQAGTFAWKDAPFLKAMKNGEWVLLDEMNLASQSVLEGLNACLDHRGEVYISELDQTFHQNPGFRVFAAQNPHHQGGGRKGLPASFVNRFTVVYADVFRLEDLVTICKQQFPETTERDIETLTGFISELDTQVTNRKFGALGGPWEFNLRDTLRWLQLLTSQQGLLPSGMTRDFLDTVITQRFRSEHDRKCVITLFEQAIKSPVPERTYFHNLGKDHIQVGLGLLPRHPLLQHLPSRHEPRKSRLAVMESMMIAVQLNWPVILVGPPGSGKTSLVKQLASAVGAELVTSSMNADIDAMDLVGGYEQVDPSRQVLRFLEQLRLFSRSSVIQGQIQGDSELSSLFLSLVRLSSPVDLSQVSFDSIHQSLTQLQSRDGRPEIRELTAEAEALAKEVIVVDQARFQWVDGLLVQALEQGKWLVLDNANLCSSSVLDRLNGLLEPNGYLIINEHSTADGEAKIVKPHPNFRIFMTMDARHGELSRAMRNRAVELFLLPTSDEDAGSNDDLNAFAFESAMYRFRHVDFLGRIKYDEVSTDSLVAASLDHLSVEDSTRLGSFYQQLSNGLFSLPGDARLVESLQASMDFFSQLPQEWLSKSLELMGGPTKLMGASQDFINAQVSGLASPNKKKDSGSARPDHSPDVSNDAYLLGGLLDLCMDLKKMQTLLQRTADQAGKVKIRDRTRLGRSLVPSKAASKSNRDPFVGVGPFLQSVFDTLAAWVLEVLQGGFVDEDVLGSIKPIRQFWFDLFNLTNTVAVEDAVFQVCLAIGHQVFSQLLSMQEPRLAGLQEKLAKSLASLKLDSQLSTGLSMELLWTRFKPHTPPTYDGLLKLLKLEALADRLDAAVWLTDAPLADLARVRSTLAGAMQIARSQDVEIGELIGELEVAITDVEKGVREGKEMVKPWFTEAFEGICQFSDLAQLAGESKDYSTTPTLTLLAQRPTRATPLTAQSFAEALLSRISTYLGAYGDVGPVALKGGYHVKLLKDVVDLDDANLAQMDLLRSEIDVLGQSLVNRSGDLLQDQTSLLAGLHQRILKELVHAHSELLDHEKSTANAVVLREDLPQDHYLRTGLKLLQHSLDYAANPGANAVNAGQAWISLAIAFLWLYVPDRPFDPALRPLVERSLFGTHRDGLAASLAALRRFEQAFTGRAGNLRTRLVEQDIATMGTEPSVPAIARPPLSELAQLSGEFGNLLRVLDGVVRAVDAGEVGALRDATLEMNIQQIVKRLSEGYRGYDDITAPVVTFLQCLRVGVILAAGDDGADAGAEVFDYVTAHTPFFGGSSSALVPASDAVAFRKTNPVDLRWHALSALAVKLSVQPEKTPSINDRNLAHDIFRSFYEQWKEKLEADQEKAAEQSGLYRFKGGLDVEEEATEAELQSLFPDFEQQGDAGNSPTAPAESPQELARRLAVCHADIFVNRENPTERVKALIAQATEFVSKIETSGRSGLETSLPAIFLALNKQSEHLLQDNPSPRHYNFYTDANVSEAKKLVALIHRVQKRFRQIQEIWPEHATLADVLRESDELLAFRHVEPVAKFLTKGEKLHACIYQWQQVASREFSAAPLYDEVTSLLVSWRQLELTTWARLFDIEVEKAKDDAKGWFFVAYQTIIAATESLGSGAAMEDHAQELLGTLEQFALSTTAGQYQERLRLLEQFREQLALREVDEPSVGPVRTALDNFIRHFMRFAPPVREAVAKGRAALEKDMRNVLKVAGWKDRNIDALRQSAKTSHKKLFRVVRKFRDVLNKPVDAVLSQDLPEPAKSSLASAAAAAAQPVDAVVDAAVVRVCEQHVPGWSTRPSRFKDLSTTVKLMHRMTQPAAAASSSRKDGGEGGTITTSDGAAYIQDFLDGLEASMAELQKATPARLTADNKNEVKHLKSRKRKLFADTLKELREMGFRSHVGGDVLERQDGLAKVLARLPTLPPVSSSSSSSDGGVATGAEEYLHKTFNLMRQVRGVAREHSGDLTNADVARCIGSFESMLHAALRQREVVAKVLEEEEALARTVEMIKAVSSSSSSAVVVPGDDASRRRAAGGLPWIAPMLRVAAHVVGAQAQLGKIGFAEVVEGLLSRAQSLEGLVREIDGLPALPKGLSTAAHERLASRVDDVVEEARRDVARWREQHPVLEATLDQLLPWLQLESNTTATTNGVVVTVIENARQDATTSIADLATTLFSTLDAILGSIQDVEKTHAAGLPTTDAPDSPPSTPAWLAAETAALAAACKALHAPRITAALRDGVLAQLRNVAAIAADNKDDDNKNDKNGLHAARALLAALLPLVTQYRTAVAGARARFARLHAAHARLAYRLARAFLVVGARGFCTPSEEEGEGGKGDDDKVEGGTGLGEGEGAEDVSKDVGEDEDLTELAREYDGDREKEEEREEEDDAVDMGEEEMEGRVGEEKSEDEEGDDDGEDGEDEDEMEEEAGDVDDLGPSAVDEKMWDDGGKDDEDKDDREGNEEFGSKDEDELAGAKDDDERQQKKKEKEQKEGERDEDEEPEEGAEEEERIGGPDDEQEPVDPHMQEGETLDLPDDLNMDDDEKSDADDDEDLGDMDDGLDEAMDEDENAPPDDDKGDGGEPEEEAPPVDLDLDQKPEEVDEMADEDKEDQAVDPEEQEQQEQVDEGELKGADDDNTQDNKADNDDAAETGLGMDAHEDKNDDNKDQTAGAQREDGAEGEASEEQQQDSKEQGARGKASQQDAVGRDEEETQESAESQPFKKLGDMLEKWYNQQRQIQNASEKQDEQQQQQQQQDKDVDMADADFEHLQDEEAEADTQALGAAEEDQARALDREMAQDVNDRAELPENLPAEAEDKQPEDVPMEDIDADQRDAPAAQEQDQDQQPPGQPNAFIGEPRDGTHDADREDSLQPPDLSDSDSDVDAVDRQLSTAAITDDDADDNFPRSLDSARALWQHHEASTRPLAQGLTEQLRLILAPTLATKMRGGHRTGKRLNMKAIIPYVASQHKRDKIWLRRARPSRRAYQIALALDDSRSMADGAVAGLAFETLALVSRALSTLEAGEMSVLRFGAAVDVAWPFERPFAGAEAGVDVFRRFGFDQERTDVKVLVGRVIEVFEEARARATGAARDLWQLAVVISDGVCDGHADVARLVRRAQEERIMIVFVVVDGGAGGEAGGSGGGGGGPETMKKNSVLDLLDVSFVDGKVVKRRYMDTFPFRWYVVVRDVRELPGVLSTALRQWFAEVVDTAG</sequence>
<dbReference type="Gene3D" id="3.40.50.300">
    <property type="entry name" value="P-loop containing nucleotide triphosphate hydrolases"/>
    <property type="match status" value="6"/>
</dbReference>
<evidence type="ECO:0000313" key="13">
    <source>
        <dbReference type="Proteomes" id="UP001521184"/>
    </source>
</evidence>
<comment type="subcellular location">
    <subcellularLocation>
        <location evidence="1">Nucleus</location>
        <location evidence="1">Nucleolus</location>
    </subcellularLocation>
    <subcellularLocation>
        <location evidence="2">Nucleus</location>
        <location evidence="2">Nucleoplasm</location>
    </subcellularLocation>
</comment>
<evidence type="ECO:0000256" key="4">
    <source>
        <dbReference type="ARBA" id="ARBA00017143"/>
    </source>
</evidence>
<dbReference type="Pfam" id="PF17867">
    <property type="entry name" value="AAA_lid_7"/>
    <property type="match status" value="3"/>
</dbReference>
<feature type="compositionally biased region" description="Basic and acidic residues" evidence="10">
    <location>
        <begin position="4265"/>
        <end position="4286"/>
    </location>
</feature>
<evidence type="ECO:0000256" key="7">
    <source>
        <dbReference type="ARBA" id="ARBA00023186"/>
    </source>
</evidence>
<feature type="compositionally biased region" description="Acidic residues" evidence="10">
    <location>
        <begin position="4174"/>
        <end position="4190"/>
    </location>
</feature>
<dbReference type="PIRSF" id="PIRSF010340">
    <property type="entry name" value="Midasin"/>
    <property type="match status" value="1"/>
</dbReference>
<feature type="compositionally biased region" description="Basic and acidic residues" evidence="10">
    <location>
        <begin position="4419"/>
        <end position="4436"/>
    </location>
</feature>
<dbReference type="SUPFAM" id="SSF52540">
    <property type="entry name" value="P-loop containing nucleoside triphosphate hydrolases"/>
    <property type="match status" value="6"/>
</dbReference>
<evidence type="ECO:0000313" key="12">
    <source>
        <dbReference type="EMBL" id="KAL1636667.1"/>
    </source>
</evidence>
<dbReference type="Pfam" id="PF21108">
    <property type="entry name" value="MDN1_4th"/>
    <property type="match status" value="1"/>
</dbReference>
<feature type="compositionally biased region" description="Acidic residues" evidence="10">
    <location>
        <begin position="4321"/>
        <end position="4364"/>
    </location>
</feature>
<keyword evidence="7 9" id="KW-0143">Chaperone</keyword>
<evidence type="ECO:0000256" key="10">
    <source>
        <dbReference type="SAM" id="MobiDB-lite"/>
    </source>
</evidence>
<feature type="compositionally biased region" description="Basic and acidic residues" evidence="10">
    <location>
        <begin position="2430"/>
        <end position="2443"/>
    </location>
</feature>
<feature type="compositionally biased region" description="Acidic residues" evidence="10">
    <location>
        <begin position="4287"/>
        <end position="4312"/>
    </location>
</feature>
<dbReference type="InterPro" id="IPR003593">
    <property type="entry name" value="AAA+_ATPase"/>
</dbReference>
<feature type="compositionally biased region" description="Acidic residues" evidence="10">
    <location>
        <begin position="4198"/>
        <end position="4226"/>
    </location>
</feature>
<feature type="region of interest" description="Disordered" evidence="10">
    <location>
        <begin position="4119"/>
        <end position="4674"/>
    </location>
</feature>
<name>A0ABR3TB85_9PEZI</name>
<dbReference type="InterPro" id="IPR002035">
    <property type="entry name" value="VWF_A"/>
</dbReference>
<comment type="similarity">
    <text evidence="3 9">Belongs to the midasin family.</text>
</comment>
<feature type="compositionally biased region" description="Basic and acidic residues" evidence="10">
    <location>
        <begin position="4578"/>
        <end position="4597"/>
    </location>
</feature>
<feature type="compositionally biased region" description="Basic and acidic residues" evidence="10">
    <location>
        <begin position="4546"/>
        <end position="4562"/>
    </location>
</feature>
<reference evidence="12 13" key="1">
    <citation type="journal article" date="2023" name="Plant Dis.">
        <title>First Report of Diplodia intermedia Causing Canker and Dieback Diseases on Apple Trees in Canada.</title>
        <authorList>
            <person name="Ellouze W."/>
            <person name="Ilyukhin E."/>
            <person name="Sulman M."/>
            <person name="Ali S."/>
        </authorList>
    </citation>
    <scope>NUCLEOTIDE SEQUENCE [LARGE SCALE GENOMIC DNA]</scope>
    <source>
        <strain evidence="12 13">M45-28</strain>
    </source>
</reference>
<evidence type="ECO:0000256" key="5">
    <source>
        <dbReference type="ARBA" id="ARBA00022741"/>
    </source>
</evidence>
<dbReference type="InterPro" id="IPR041190">
    <property type="entry name" value="Midasin_AAA_lid_5"/>
</dbReference>
<evidence type="ECO:0000256" key="1">
    <source>
        <dbReference type="ARBA" id="ARBA00004604"/>
    </source>
</evidence>
<dbReference type="Pfam" id="PF07728">
    <property type="entry name" value="AAA_5"/>
    <property type="match status" value="9"/>
</dbReference>
<feature type="compositionally biased region" description="Basic and acidic residues" evidence="10">
    <location>
        <begin position="4447"/>
        <end position="4468"/>
    </location>
</feature>
<dbReference type="PANTHER" id="PTHR48103:SF2">
    <property type="entry name" value="MIDASIN"/>
    <property type="match status" value="1"/>
</dbReference>
<dbReference type="EMBL" id="JAKEKT020000099">
    <property type="protein sequence ID" value="KAL1636667.1"/>
    <property type="molecule type" value="Genomic_DNA"/>
</dbReference>
<dbReference type="InterPro" id="IPR011704">
    <property type="entry name" value="ATPase_dyneun-rel_AAA"/>
</dbReference>
<feature type="region of interest" description="Disordered" evidence="10">
    <location>
        <begin position="2425"/>
        <end position="2445"/>
    </location>
</feature>
<feature type="compositionally biased region" description="Low complexity" evidence="10">
    <location>
        <begin position="4625"/>
        <end position="4637"/>
    </location>
</feature>
<feature type="compositionally biased region" description="Acidic residues" evidence="10">
    <location>
        <begin position="4241"/>
        <end position="4264"/>
    </location>
</feature>
<feature type="compositionally biased region" description="Polar residues" evidence="10">
    <location>
        <begin position="4523"/>
        <end position="4533"/>
    </location>
</feature>
<dbReference type="InterPro" id="IPR048617">
    <property type="entry name" value="MDN1_AAA_lid_4"/>
</dbReference>
<keyword evidence="8 9" id="KW-0539">Nucleus</keyword>
<evidence type="ECO:0000256" key="2">
    <source>
        <dbReference type="ARBA" id="ARBA00004642"/>
    </source>
</evidence>
<feature type="compositionally biased region" description="Basic and acidic residues" evidence="10">
    <location>
        <begin position="4647"/>
        <end position="4660"/>
    </location>
</feature>
<protein>
    <recommendedName>
        <fullName evidence="4 9">Midasin</fullName>
    </recommendedName>
</protein>
<proteinExistence type="inferred from homology"/>
<dbReference type="InterPro" id="IPR036465">
    <property type="entry name" value="vWFA_dom_sf"/>
</dbReference>
<dbReference type="PANTHER" id="PTHR48103">
    <property type="entry name" value="MIDASIN-RELATED"/>
    <property type="match status" value="1"/>
</dbReference>
<comment type="caution">
    <text evidence="12">The sequence shown here is derived from an EMBL/GenBank/DDBJ whole genome shotgun (WGS) entry which is preliminary data.</text>
</comment>
<evidence type="ECO:0000256" key="3">
    <source>
        <dbReference type="ARBA" id="ARBA00007188"/>
    </source>
</evidence>
<dbReference type="SUPFAM" id="SSF53300">
    <property type="entry name" value="vWA-like"/>
    <property type="match status" value="1"/>
</dbReference>
<comment type="function">
    <text evidence="9">Nuclear chaperone required for maturation and nuclear export of pre-60S ribosome subunits.</text>
</comment>
<feature type="region of interest" description="Disordered" evidence="10">
    <location>
        <begin position="3616"/>
        <end position="3637"/>
    </location>
</feature>
<dbReference type="SMART" id="SM00382">
    <property type="entry name" value="AAA"/>
    <property type="match status" value="6"/>
</dbReference>
<dbReference type="InterPro" id="IPR012099">
    <property type="entry name" value="Midasin"/>
</dbReference>
<accession>A0ABR3TB85</accession>
<evidence type="ECO:0000256" key="8">
    <source>
        <dbReference type="ARBA" id="ARBA00023242"/>
    </source>
</evidence>
<feature type="region of interest" description="Disordered" evidence="10">
    <location>
        <begin position="3186"/>
        <end position="3205"/>
    </location>
</feature>
<evidence type="ECO:0000256" key="9">
    <source>
        <dbReference type="PIRNR" id="PIRNR010340"/>
    </source>
</evidence>
<dbReference type="Pfam" id="PF17865">
    <property type="entry name" value="AAA_lid_5"/>
    <property type="match status" value="1"/>
</dbReference>
<feature type="compositionally biased region" description="Basic and acidic residues" evidence="10">
    <location>
        <begin position="4161"/>
        <end position="4173"/>
    </location>
</feature>
<feature type="compositionally biased region" description="Acidic residues" evidence="10">
    <location>
        <begin position="4391"/>
        <end position="4418"/>
    </location>
</feature>